<gene>
    <name evidence="2" type="ORF">F1649_12850</name>
</gene>
<reference evidence="2 3" key="1">
    <citation type="submission" date="2019-09" db="EMBL/GenBank/DDBJ databases">
        <title>Pararcticibacter amylolyticus gen. nov., sp. nov., isolated from a rottenly hemp rope, and reclassification of Pedobacter tournemirensis as Pararcticibacter tournemirensis comb. nov.</title>
        <authorList>
            <person name="Cai Y."/>
        </authorList>
    </citation>
    <scope>NUCLEOTIDE SEQUENCE [LARGE SCALE GENOMIC DNA]</scope>
    <source>
        <strain evidence="2 3">TF5-37.2-LB10</strain>
    </source>
</reference>
<sequence length="349" mass="40626">MRKKISQKVSGAIRRVFWTRLRAEILFKLWFSMKGKNIFLFGYPIHPNMGDQAQSYCIERWLKSNYPGYNIFPFNYITSFPLALKILRKRIGKDDLIFGHSGYFFFDPHPELPIYIAIARLFKDYKIVILPQTINITGRKLLEETSIALNSHPNLVLLCRDQISYSNAQKHFSNCKLLLYPDIVTSLIGSKEYSFERQGVLFCMRDDLETFYQSGEITALRTKVGKLIQTELTDTTIKASYEDIMYKKEAILNEMLERFAHYKLIITDRYHGTIFSLIASTPVIVLSSADHKLSSGVKWFPESFGAYVKFAETLNDAYEMAQDMLGEEYTHKLPSYFQDNYYAVLKEKL</sequence>
<dbReference type="EMBL" id="VWNE01000019">
    <property type="protein sequence ID" value="KAA8482025.1"/>
    <property type="molecule type" value="Genomic_DNA"/>
</dbReference>
<dbReference type="RefSeq" id="WP_141814050.1">
    <property type="nucleotide sequence ID" value="NZ_VFPL01000001.1"/>
</dbReference>
<dbReference type="InterPro" id="IPR007345">
    <property type="entry name" value="Polysacch_pyruvyl_Trfase"/>
</dbReference>
<organism evidence="2 3">
    <name type="scientific">Arcticibacter tournemirensis</name>
    <dbReference type="NCBI Taxonomy" id="699437"/>
    <lineage>
        <taxon>Bacteria</taxon>
        <taxon>Pseudomonadati</taxon>
        <taxon>Bacteroidota</taxon>
        <taxon>Sphingobacteriia</taxon>
        <taxon>Sphingobacteriales</taxon>
        <taxon>Sphingobacteriaceae</taxon>
        <taxon>Arcticibacter</taxon>
    </lineage>
</organism>
<accession>A0A5M9H785</accession>
<comment type="caution">
    <text evidence="2">The sequence shown here is derived from an EMBL/GenBank/DDBJ whole genome shotgun (WGS) entry which is preliminary data.</text>
</comment>
<proteinExistence type="predicted"/>
<dbReference type="Pfam" id="PF04230">
    <property type="entry name" value="PS_pyruv_trans"/>
    <property type="match status" value="1"/>
</dbReference>
<dbReference type="AlphaFoldDB" id="A0A5M9H785"/>
<feature type="domain" description="Polysaccharide pyruvyl transferase" evidence="1">
    <location>
        <begin position="48"/>
        <end position="288"/>
    </location>
</feature>
<evidence type="ECO:0000259" key="1">
    <source>
        <dbReference type="Pfam" id="PF04230"/>
    </source>
</evidence>
<keyword evidence="3" id="KW-1185">Reference proteome</keyword>
<protein>
    <recommendedName>
        <fullName evidence="1">Polysaccharide pyruvyl transferase domain-containing protein</fullName>
    </recommendedName>
</protein>
<name>A0A5M9H785_9SPHI</name>
<dbReference type="Proteomes" id="UP000322918">
    <property type="component" value="Unassembled WGS sequence"/>
</dbReference>
<evidence type="ECO:0000313" key="3">
    <source>
        <dbReference type="Proteomes" id="UP000322918"/>
    </source>
</evidence>
<evidence type="ECO:0000313" key="2">
    <source>
        <dbReference type="EMBL" id="KAA8482025.1"/>
    </source>
</evidence>
<dbReference type="OrthoDB" id="9807674at2"/>